<dbReference type="AlphaFoldDB" id="A0A6J7HHD8"/>
<keyword evidence="1" id="KW-0812">Transmembrane</keyword>
<name>A0A6J7HHD8_9ZZZZ</name>
<organism evidence="2">
    <name type="scientific">freshwater metagenome</name>
    <dbReference type="NCBI Taxonomy" id="449393"/>
    <lineage>
        <taxon>unclassified sequences</taxon>
        <taxon>metagenomes</taxon>
        <taxon>ecological metagenomes</taxon>
    </lineage>
</organism>
<sequence>MARARLIDLALMLGALVVGTLLAELFGATNTGTALTFGTIAFLATLVFVLLRR</sequence>
<keyword evidence="1" id="KW-0472">Membrane</keyword>
<accession>A0A6J7HHD8</accession>
<evidence type="ECO:0000256" key="1">
    <source>
        <dbReference type="SAM" id="Phobius"/>
    </source>
</evidence>
<proteinExistence type="predicted"/>
<reference evidence="2" key="1">
    <citation type="submission" date="2020-05" db="EMBL/GenBank/DDBJ databases">
        <authorList>
            <person name="Chiriac C."/>
            <person name="Salcher M."/>
            <person name="Ghai R."/>
            <person name="Kavagutti S V."/>
        </authorList>
    </citation>
    <scope>NUCLEOTIDE SEQUENCE</scope>
</reference>
<gene>
    <name evidence="2" type="ORF">UFOPK3674_00400</name>
</gene>
<protein>
    <submittedName>
        <fullName evidence="2">Unannotated protein</fullName>
    </submittedName>
</protein>
<keyword evidence="1" id="KW-1133">Transmembrane helix</keyword>
<feature type="transmembrane region" description="Helical" evidence="1">
    <location>
        <begin position="33"/>
        <end position="51"/>
    </location>
</feature>
<evidence type="ECO:0000313" key="2">
    <source>
        <dbReference type="EMBL" id="CAB4918728.1"/>
    </source>
</evidence>
<dbReference type="EMBL" id="CAFBMX010000002">
    <property type="protein sequence ID" value="CAB4918728.1"/>
    <property type="molecule type" value="Genomic_DNA"/>
</dbReference>